<organism evidence="1 2">
    <name type="scientific">Oikopleura dioica</name>
    <name type="common">Tunicate</name>
    <dbReference type="NCBI Taxonomy" id="34765"/>
    <lineage>
        <taxon>Eukaryota</taxon>
        <taxon>Metazoa</taxon>
        <taxon>Chordata</taxon>
        <taxon>Tunicata</taxon>
        <taxon>Appendicularia</taxon>
        <taxon>Copelata</taxon>
        <taxon>Oikopleuridae</taxon>
        <taxon>Oikopleura</taxon>
    </lineage>
</organism>
<evidence type="ECO:0000313" key="1">
    <source>
        <dbReference type="EMBL" id="CAG5080385.1"/>
    </source>
</evidence>
<dbReference type="EMBL" id="OU015568">
    <property type="protein sequence ID" value="CAG5080385.1"/>
    <property type="molecule type" value="Genomic_DNA"/>
</dbReference>
<accession>A0ABN7RM91</accession>
<protein>
    <submittedName>
        <fullName evidence="1">Oidioi.mRNA.OKI2018_I69.PAR.g9567.t1.cds</fullName>
    </submittedName>
</protein>
<dbReference type="Proteomes" id="UP001158576">
    <property type="component" value="Chromosome PAR"/>
</dbReference>
<keyword evidence="2" id="KW-1185">Reference proteome</keyword>
<name>A0ABN7RM91_OIKDI</name>
<sequence>MIVPTDNFRFFSSDFFLTLGNEEEPSTTCTGAQTYNEDLTDNGFLSLLGEGLYIDKVTVGRGSEEVPYNDPSYDGDVIFHNEGDKQGDCSFQFVNNPNFNCVSHEQGQQIPIWAGGNFNSIRKVFPSYFVMKARVSDLLKAEKWDFDTVDTKAHPEYLDPNYWKTADFTLFIWCPFDVTKGGYNGNDGKITVADFYEAEHSPDGHLWSFLSRSKTKLFKTPRCIPNKETGLVECTYRSYYFQAYVDRSMNPDEQGPVDINTEIVPGETWTCETGILPGHQKYAITGLMNYYEMFQNGTFEMMPKYFRDPPAHILPVEESKKKKSRKNQL</sequence>
<proteinExistence type="predicted"/>
<evidence type="ECO:0000313" key="2">
    <source>
        <dbReference type="Proteomes" id="UP001158576"/>
    </source>
</evidence>
<reference evidence="1 2" key="1">
    <citation type="submission" date="2021-04" db="EMBL/GenBank/DDBJ databases">
        <authorList>
            <person name="Bliznina A."/>
        </authorList>
    </citation>
    <scope>NUCLEOTIDE SEQUENCE [LARGE SCALE GENOMIC DNA]</scope>
</reference>
<gene>
    <name evidence="1" type="ORF">OKIOD_LOCUS1125</name>
</gene>